<protein>
    <submittedName>
        <fullName evidence="5">Transketolase</fullName>
    </submittedName>
</protein>
<name>A0A2M7TS19_9BACT</name>
<accession>A0A2M7TS19</accession>
<dbReference type="InterPro" id="IPR005475">
    <property type="entry name" value="Transketolase-like_Pyr-bd"/>
</dbReference>
<dbReference type="InterPro" id="IPR033248">
    <property type="entry name" value="Transketolase_C"/>
</dbReference>
<proteinExistence type="inferred from homology"/>
<dbReference type="EMBL" id="PFNX01000068">
    <property type="protein sequence ID" value="PIZ58359.1"/>
    <property type="molecule type" value="Genomic_DNA"/>
</dbReference>
<sequence length="327" mass="35705">MMSKNCPFLYIFRPKMNSRAPLIKSMRQRLAQALLELATADPNLYVVSVGLRPSVMLDRFSTRFKTRFVECGVAENNAAGISAGLARSGKNVFLCTYSCFSPGINLATIKQSICLNGLSVKIIGYHAGLLTGELGASHQMLEDIALMRSLPKMEVFAPIDATEIYKMVKVLAKSSHPAYLRLVRPSTPVIYPGRLGFTIGKSQVLQSGKDITILGYGPVLVQVFSITTKKSLEIINCSSLKPLDTATILKSVKKTGRLLVVEDHQQNGGLGEAVAAQILKASLKCRFAHLAVNDSFGQSARDPYDLYRLHGLSPVNILDTINKLCSR</sequence>
<dbReference type="PANTHER" id="PTHR43825:SF1">
    <property type="entry name" value="TRANSKETOLASE-LIKE PYRIMIDINE-BINDING DOMAIN-CONTAINING PROTEIN"/>
    <property type="match status" value="1"/>
</dbReference>
<feature type="domain" description="Transketolase-like pyrimidine-binding" evidence="4">
    <location>
        <begin position="24"/>
        <end position="189"/>
    </location>
</feature>
<dbReference type="InterPro" id="IPR051157">
    <property type="entry name" value="PDH/Transketolase"/>
</dbReference>
<dbReference type="CDD" id="cd07033">
    <property type="entry name" value="TPP_PYR_DXS_TK_like"/>
    <property type="match status" value="1"/>
</dbReference>
<dbReference type="SMART" id="SM00861">
    <property type="entry name" value="Transket_pyr"/>
    <property type="match status" value="1"/>
</dbReference>
<evidence type="ECO:0000313" key="6">
    <source>
        <dbReference type="Proteomes" id="UP000229336"/>
    </source>
</evidence>
<dbReference type="SUPFAM" id="SSF52922">
    <property type="entry name" value="TK C-terminal domain-like"/>
    <property type="match status" value="1"/>
</dbReference>
<comment type="cofactor">
    <cofactor evidence="1">
        <name>thiamine diphosphate</name>
        <dbReference type="ChEBI" id="CHEBI:58937"/>
    </cofactor>
</comment>
<comment type="caution">
    <text evidence="5">The sequence shown here is derived from an EMBL/GenBank/DDBJ whole genome shotgun (WGS) entry which is preliminary data.</text>
</comment>
<dbReference type="Gene3D" id="3.40.50.920">
    <property type="match status" value="1"/>
</dbReference>
<dbReference type="Pfam" id="PF02780">
    <property type="entry name" value="Transketolase_C"/>
    <property type="match status" value="1"/>
</dbReference>
<dbReference type="Pfam" id="PF02779">
    <property type="entry name" value="Transket_pyr"/>
    <property type="match status" value="1"/>
</dbReference>
<evidence type="ECO:0000256" key="1">
    <source>
        <dbReference type="ARBA" id="ARBA00001964"/>
    </source>
</evidence>
<evidence type="ECO:0000313" key="5">
    <source>
        <dbReference type="EMBL" id="PIZ58359.1"/>
    </source>
</evidence>
<dbReference type="SUPFAM" id="SSF52518">
    <property type="entry name" value="Thiamin diphosphate-binding fold (THDP-binding)"/>
    <property type="match status" value="1"/>
</dbReference>
<organism evidence="5 6">
    <name type="scientific">Candidatus Shapirobacteria bacterium CG_4_10_14_0_2_um_filter_40_12</name>
    <dbReference type="NCBI Taxonomy" id="1974871"/>
    <lineage>
        <taxon>Bacteria</taxon>
        <taxon>Candidatus Shapironibacteriota</taxon>
    </lineage>
</organism>
<evidence type="ECO:0000256" key="2">
    <source>
        <dbReference type="ARBA" id="ARBA00007131"/>
    </source>
</evidence>
<dbReference type="AlphaFoldDB" id="A0A2M7TS19"/>
<comment type="similarity">
    <text evidence="2">Belongs to the transketolase family.</text>
</comment>
<evidence type="ECO:0000256" key="3">
    <source>
        <dbReference type="ARBA" id="ARBA00023052"/>
    </source>
</evidence>
<dbReference type="FunFam" id="3.40.50.970:FF:000129">
    <property type="entry name" value="Transketolase"/>
    <property type="match status" value="1"/>
</dbReference>
<gene>
    <name evidence="5" type="ORF">COY20_03670</name>
</gene>
<dbReference type="InterPro" id="IPR029061">
    <property type="entry name" value="THDP-binding"/>
</dbReference>
<dbReference type="Proteomes" id="UP000229336">
    <property type="component" value="Unassembled WGS sequence"/>
</dbReference>
<keyword evidence="3" id="KW-0786">Thiamine pyrophosphate</keyword>
<dbReference type="InterPro" id="IPR009014">
    <property type="entry name" value="Transketo_C/PFOR_II"/>
</dbReference>
<evidence type="ECO:0000259" key="4">
    <source>
        <dbReference type="SMART" id="SM00861"/>
    </source>
</evidence>
<dbReference type="Gene3D" id="3.40.50.970">
    <property type="match status" value="1"/>
</dbReference>
<dbReference type="PANTHER" id="PTHR43825">
    <property type="entry name" value="PYRUVATE DEHYDROGENASE E1 COMPONENT"/>
    <property type="match status" value="1"/>
</dbReference>
<reference evidence="6" key="1">
    <citation type="submission" date="2017-09" db="EMBL/GenBank/DDBJ databases">
        <title>Depth-based differentiation of microbial function through sediment-hosted aquifers and enrichment of novel symbionts in the deep terrestrial subsurface.</title>
        <authorList>
            <person name="Probst A.J."/>
            <person name="Ladd B."/>
            <person name="Jarett J.K."/>
            <person name="Geller-Mcgrath D.E."/>
            <person name="Sieber C.M.K."/>
            <person name="Emerson J.B."/>
            <person name="Anantharaman K."/>
            <person name="Thomas B.C."/>
            <person name="Malmstrom R."/>
            <person name="Stieglmeier M."/>
            <person name="Klingl A."/>
            <person name="Woyke T."/>
            <person name="Ryan C.M."/>
            <person name="Banfield J.F."/>
        </authorList>
    </citation>
    <scope>NUCLEOTIDE SEQUENCE [LARGE SCALE GENOMIC DNA]</scope>
</reference>